<comment type="caution">
    <text evidence="8">The sequence shown here is derived from an EMBL/GenBank/DDBJ whole genome shotgun (WGS) entry which is preliminary data.</text>
</comment>
<feature type="transmembrane region" description="Helical" evidence="7">
    <location>
        <begin position="344"/>
        <end position="362"/>
    </location>
</feature>
<feature type="transmembrane region" description="Helical" evidence="7">
    <location>
        <begin position="49"/>
        <end position="75"/>
    </location>
</feature>
<evidence type="ECO:0000256" key="7">
    <source>
        <dbReference type="SAM" id="Phobius"/>
    </source>
</evidence>
<keyword evidence="6 7" id="KW-0472">Membrane</keyword>
<dbReference type="Pfam" id="PF03916">
    <property type="entry name" value="NrfD"/>
    <property type="match status" value="1"/>
</dbReference>
<evidence type="ECO:0000256" key="5">
    <source>
        <dbReference type="ARBA" id="ARBA00022989"/>
    </source>
</evidence>
<protein>
    <submittedName>
        <fullName evidence="8">Ni/Fe-hydrogenase cytochrome b subunit</fullName>
        <ecNumber evidence="8">1.12.99.6</ecNumber>
    </submittedName>
</protein>
<dbReference type="AlphaFoldDB" id="A0A956NDS8"/>
<dbReference type="Proteomes" id="UP000739538">
    <property type="component" value="Unassembled WGS sequence"/>
</dbReference>
<comment type="subcellular location">
    <subcellularLocation>
        <location evidence="1">Cell membrane</location>
        <topology evidence="1">Multi-pass membrane protein</topology>
    </subcellularLocation>
</comment>
<feature type="transmembrane region" description="Helical" evidence="7">
    <location>
        <begin position="237"/>
        <end position="255"/>
    </location>
</feature>
<evidence type="ECO:0000313" key="9">
    <source>
        <dbReference type="Proteomes" id="UP000739538"/>
    </source>
</evidence>
<evidence type="ECO:0000256" key="6">
    <source>
        <dbReference type="ARBA" id="ARBA00023136"/>
    </source>
</evidence>
<dbReference type="GO" id="GO:0009061">
    <property type="term" value="P:anaerobic respiration"/>
    <property type="evidence" value="ECO:0007669"/>
    <property type="project" value="TreeGrafter"/>
</dbReference>
<reference evidence="8" key="1">
    <citation type="submission" date="2020-04" db="EMBL/GenBank/DDBJ databases">
        <authorList>
            <person name="Zhang T."/>
        </authorList>
    </citation>
    <scope>NUCLEOTIDE SEQUENCE</scope>
    <source>
        <strain evidence="8">HKST-UBA02</strain>
    </source>
</reference>
<feature type="transmembrane region" description="Helical" evidence="7">
    <location>
        <begin position="305"/>
        <end position="324"/>
    </location>
</feature>
<accession>A0A956NDS8</accession>
<evidence type="ECO:0000313" key="8">
    <source>
        <dbReference type="EMBL" id="MCA9757198.1"/>
    </source>
</evidence>
<reference evidence="8" key="2">
    <citation type="journal article" date="2021" name="Microbiome">
        <title>Successional dynamics and alternative stable states in a saline activated sludge microbial community over 9 years.</title>
        <authorList>
            <person name="Wang Y."/>
            <person name="Ye J."/>
            <person name="Ju F."/>
            <person name="Liu L."/>
            <person name="Boyd J.A."/>
            <person name="Deng Y."/>
            <person name="Parks D.H."/>
            <person name="Jiang X."/>
            <person name="Yin X."/>
            <person name="Woodcroft B.J."/>
            <person name="Tyson G.W."/>
            <person name="Hugenholtz P."/>
            <person name="Polz M.F."/>
            <person name="Zhang T."/>
        </authorList>
    </citation>
    <scope>NUCLEOTIDE SEQUENCE</scope>
    <source>
        <strain evidence="8">HKST-UBA02</strain>
    </source>
</reference>
<keyword evidence="4 7" id="KW-0812">Transmembrane</keyword>
<comment type="similarity">
    <text evidence="2">Belongs to the NrfD family.</text>
</comment>
<dbReference type="InterPro" id="IPR005614">
    <property type="entry name" value="NrfD-like"/>
</dbReference>
<sequence>MTDRFLRKFTMFRLIGLICLVSGLYATFLRFTQGLGASTNLSDTFPWGLWVGFDVVCGVGLAAGGFTISAMVYILRIEKYRPLARPAVLTAFIGYLLVVGGLIFDLGLPWRIWHPMVMWNPHSVMFEVAWCVTLYTTVLAAEASAMVFEKLKMERSTKVAHKLTFPLTVAAVCLSMLHQSSLGSLFLLVPGRLHELWWTPFLPLLFFLSAIAVGLVMTIIESNLSARAFGREIEADVLQNAAKVASVVMVLYLVVRFADLIHRGVLTTLWPLDRAGGFFILEILAGFALPIVLFNSTKITKNSRWLYHAAQLALLGFIINRLNVSVTGFEVVSGTPYTPAWTEVAVTLMIVTIGVTAFYLAARYLPVFEKDTLEEQRRQTWKSEVGRRIRHGWVSKEVSKEMVRS</sequence>
<dbReference type="GO" id="GO:0033748">
    <property type="term" value="F:hydrogenase (acceptor) activity"/>
    <property type="evidence" value="ECO:0007669"/>
    <property type="project" value="UniProtKB-EC"/>
</dbReference>
<name>A0A956NDS8_UNCEI</name>
<proteinExistence type="inferred from homology"/>
<feature type="transmembrane region" description="Helical" evidence="7">
    <location>
        <begin position="197"/>
        <end position="216"/>
    </location>
</feature>
<dbReference type="EMBL" id="JAGQHS010000087">
    <property type="protein sequence ID" value="MCA9757198.1"/>
    <property type="molecule type" value="Genomic_DNA"/>
</dbReference>
<dbReference type="PANTHER" id="PTHR30074">
    <property type="entry name" value="FORMATE DEHYDROGENASE, NITRATE-INDUCIBLE, CYTOCHROME B556 FDN SUBUNIT"/>
    <property type="match status" value="1"/>
</dbReference>
<evidence type="ECO:0000256" key="2">
    <source>
        <dbReference type="ARBA" id="ARBA00008929"/>
    </source>
</evidence>
<keyword evidence="8" id="KW-0560">Oxidoreductase</keyword>
<dbReference type="PANTHER" id="PTHR30074:SF4">
    <property type="entry name" value="NI_FE-HYDROGENASE 2 B-TYPE CYTOCHROME SUBUNIT-RELATED"/>
    <property type="match status" value="1"/>
</dbReference>
<dbReference type="InterPro" id="IPR051817">
    <property type="entry name" value="FDH_cytochrome_b556_subunit"/>
</dbReference>
<dbReference type="EC" id="1.12.99.6" evidence="8"/>
<evidence type="ECO:0000256" key="3">
    <source>
        <dbReference type="ARBA" id="ARBA00022475"/>
    </source>
</evidence>
<evidence type="ECO:0000256" key="4">
    <source>
        <dbReference type="ARBA" id="ARBA00022692"/>
    </source>
</evidence>
<feature type="transmembrane region" description="Helical" evidence="7">
    <location>
        <begin position="124"/>
        <end position="147"/>
    </location>
</feature>
<feature type="transmembrane region" description="Helical" evidence="7">
    <location>
        <begin position="275"/>
        <end position="293"/>
    </location>
</feature>
<feature type="transmembrane region" description="Helical" evidence="7">
    <location>
        <begin position="12"/>
        <end position="29"/>
    </location>
</feature>
<feature type="transmembrane region" description="Helical" evidence="7">
    <location>
        <begin position="159"/>
        <end position="177"/>
    </location>
</feature>
<gene>
    <name evidence="8" type="primary">hybB</name>
    <name evidence="8" type="ORF">KDA27_15440</name>
</gene>
<dbReference type="Gene3D" id="1.20.1630.10">
    <property type="entry name" value="Formate dehydrogenase/DMSO reductase domain"/>
    <property type="match status" value="1"/>
</dbReference>
<organism evidence="8 9">
    <name type="scientific">Eiseniibacteriota bacterium</name>
    <dbReference type="NCBI Taxonomy" id="2212470"/>
    <lineage>
        <taxon>Bacteria</taxon>
        <taxon>Candidatus Eiseniibacteriota</taxon>
    </lineage>
</organism>
<feature type="transmembrane region" description="Helical" evidence="7">
    <location>
        <begin position="87"/>
        <end position="104"/>
    </location>
</feature>
<evidence type="ECO:0000256" key="1">
    <source>
        <dbReference type="ARBA" id="ARBA00004651"/>
    </source>
</evidence>
<keyword evidence="5 7" id="KW-1133">Transmembrane helix</keyword>
<dbReference type="GO" id="GO:0005886">
    <property type="term" value="C:plasma membrane"/>
    <property type="evidence" value="ECO:0007669"/>
    <property type="project" value="UniProtKB-SubCell"/>
</dbReference>
<keyword evidence="3" id="KW-1003">Cell membrane</keyword>